<comment type="similarity">
    <text evidence="5">Belongs to the mitochondrial carrier (TC 2.A.29) family.</text>
</comment>
<feature type="repeat" description="Solcar" evidence="4">
    <location>
        <begin position="1"/>
        <end position="45"/>
    </location>
</feature>
<name>A0A388JYY4_CHABU</name>
<evidence type="ECO:0000256" key="1">
    <source>
        <dbReference type="ARBA" id="ARBA00004141"/>
    </source>
</evidence>
<dbReference type="Proteomes" id="UP000265515">
    <property type="component" value="Unassembled WGS sequence"/>
</dbReference>
<evidence type="ECO:0000256" key="6">
    <source>
        <dbReference type="SAM" id="MobiDB-lite"/>
    </source>
</evidence>
<dbReference type="PROSITE" id="PS50920">
    <property type="entry name" value="SOLCAR"/>
    <property type="match status" value="3"/>
</dbReference>
<evidence type="ECO:0000313" key="7">
    <source>
        <dbReference type="EMBL" id="GBG63019.1"/>
    </source>
</evidence>
<evidence type="ECO:0000256" key="4">
    <source>
        <dbReference type="PROSITE-ProRule" id="PRU00282"/>
    </source>
</evidence>
<evidence type="ECO:0008006" key="9">
    <source>
        <dbReference type="Google" id="ProtNLM"/>
    </source>
</evidence>
<feature type="region of interest" description="Disordered" evidence="6">
    <location>
        <begin position="264"/>
        <end position="285"/>
    </location>
</feature>
<feature type="repeat" description="Solcar" evidence="4">
    <location>
        <begin position="60"/>
        <end position="148"/>
    </location>
</feature>
<dbReference type="Gramene" id="GBG63019">
    <property type="protein sequence ID" value="GBG63019"/>
    <property type="gene ID" value="CBR_g34720"/>
</dbReference>
<organism evidence="7 8">
    <name type="scientific">Chara braunii</name>
    <name type="common">Braun's stonewort</name>
    <dbReference type="NCBI Taxonomy" id="69332"/>
    <lineage>
        <taxon>Eukaryota</taxon>
        <taxon>Viridiplantae</taxon>
        <taxon>Streptophyta</taxon>
        <taxon>Charophyceae</taxon>
        <taxon>Charales</taxon>
        <taxon>Characeae</taxon>
        <taxon>Chara</taxon>
    </lineage>
</organism>
<dbReference type="Gene3D" id="1.50.40.10">
    <property type="entry name" value="Mitochondrial carrier domain"/>
    <property type="match status" value="1"/>
</dbReference>
<keyword evidence="2 4" id="KW-0812">Transmembrane</keyword>
<evidence type="ECO:0000313" key="8">
    <source>
        <dbReference type="Proteomes" id="UP000265515"/>
    </source>
</evidence>
<evidence type="ECO:0000256" key="2">
    <source>
        <dbReference type="ARBA" id="ARBA00022692"/>
    </source>
</evidence>
<dbReference type="OMA" id="KRICARD"/>
<feature type="repeat" description="Solcar" evidence="4">
    <location>
        <begin position="174"/>
        <end position="261"/>
    </location>
</feature>
<dbReference type="AlphaFoldDB" id="A0A388JYY4"/>
<dbReference type="EMBL" id="BFEA01000034">
    <property type="protein sequence ID" value="GBG63019.1"/>
    <property type="molecule type" value="Genomic_DNA"/>
</dbReference>
<evidence type="ECO:0000256" key="5">
    <source>
        <dbReference type="RuleBase" id="RU000488"/>
    </source>
</evidence>
<dbReference type="PANTHER" id="PTHR46080">
    <property type="entry name" value="MITOCHONDRIAL SUBSTRATE CARRIER FAMILY PROTEIN J"/>
    <property type="match status" value="1"/>
</dbReference>
<keyword evidence="8" id="KW-1185">Reference proteome</keyword>
<accession>A0A388JYY4</accession>
<reference evidence="7 8" key="1">
    <citation type="journal article" date="2018" name="Cell">
        <title>The Chara Genome: Secondary Complexity and Implications for Plant Terrestrialization.</title>
        <authorList>
            <person name="Nishiyama T."/>
            <person name="Sakayama H."/>
            <person name="Vries J.D."/>
            <person name="Buschmann H."/>
            <person name="Saint-Marcoux D."/>
            <person name="Ullrich K.K."/>
            <person name="Haas F.B."/>
            <person name="Vanderstraeten L."/>
            <person name="Becker D."/>
            <person name="Lang D."/>
            <person name="Vosolsobe S."/>
            <person name="Rombauts S."/>
            <person name="Wilhelmsson P.K.I."/>
            <person name="Janitza P."/>
            <person name="Kern R."/>
            <person name="Heyl A."/>
            <person name="Rumpler F."/>
            <person name="Villalobos L.I.A.C."/>
            <person name="Clay J.M."/>
            <person name="Skokan R."/>
            <person name="Toyoda A."/>
            <person name="Suzuki Y."/>
            <person name="Kagoshima H."/>
            <person name="Schijlen E."/>
            <person name="Tajeshwar N."/>
            <person name="Catarino B."/>
            <person name="Hetherington A.J."/>
            <person name="Saltykova A."/>
            <person name="Bonnot C."/>
            <person name="Breuninger H."/>
            <person name="Symeonidi A."/>
            <person name="Radhakrishnan G.V."/>
            <person name="Van Nieuwerburgh F."/>
            <person name="Deforce D."/>
            <person name="Chang C."/>
            <person name="Karol K.G."/>
            <person name="Hedrich R."/>
            <person name="Ulvskov P."/>
            <person name="Glockner G."/>
            <person name="Delwiche C.F."/>
            <person name="Petrasek J."/>
            <person name="Van de Peer Y."/>
            <person name="Friml J."/>
            <person name="Beilby M."/>
            <person name="Dolan L."/>
            <person name="Kohara Y."/>
            <person name="Sugano S."/>
            <person name="Fujiyama A."/>
            <person name="Delaux P.-M."/>
            <person name="Quint M."/>
            <person name="TheiBen G."/>
            <person name="Hagemann M."/>
            <person name="Harholt J."/>
            <person name="Dunand C."/>
            <person name="Zachgo S."/>
            <person name="Langdale J."/>
            <person name="Maumus F."/>
            <person name="Straeten D.V.D."/>
            <person name="Gould S.B."/>
            <person name="Rensing S.A."/>
        </authorList>
    </citation>
    <scope>NUCLEOTIDE SEQUENCE [LARGE SCALE GENOMIC DNA]</scope>
    <source>
        <strain evidence="7 8">S276</strain>
    </source>
</reference>
<keyword evidence="3 4" id="KW-0472">Membrane</keyword>
<dbReference type="InterPro" id="IPR018108">
    <property type="entry name" value="MCP_transmembrane"/>
</dbReference>
<sequence>MLETYRQTIRYEGVLGLYKGFGTVVMGTIPARAVYLGTLEATKSVVLKVTMKMGVPEATSAGLSNGIAGLVASTLTQTVIVPVDVVSQRLMVQDGRGMTHYRNGIHAFREIFRKDGLRGLYRGFGMSILTYGPSSGVWWGSYGMTQRKIWRMLQHDCGHPLCSAGAVEHPPQRLVVTVQAASGLCAGAVSAVVTTPLDVVKTRFQVLENKEGGKPSIAATVRTLMREDGWRGFYRGIIPRWASTSLWGTVMITSYEFLKRLSRKPDMDDQSQGSPSPIKMGKTHW</sequence>
<dbReference type="OrthoDB" id="250329at2759"/>
<gene>
    <name evidence="7" type="ORF">CBR_g34720</name>
</gene>
<dbReference type="GO" id="GO:0016020">
    <property type="term" value="C:membrane"/>
    <property type="evidence" value="ECO:0007669"/>
    <property type="project" value="UniProtKB-SubCell"/>
</dbReference>
<dbReference type="SUPFAM" id="SSF103506">
    <property type="entry name" value="Mitochondrial carrier"/>
    <property type="match status" value="1"/>
</dbReference>
<comment type="caution">
    <text evidence="7">The sequence shown here is derived from an EMBL/GenBank/DDBJ whole genome shotgun (WGS) entry which is preliminary data.</text>
</comment>
<dbReference type="STRING" id="69332.A0A388JYY4"/>
<comment type="subcellular location">
    <subcellularLocation>
        <location evidence="1">Membrane</location>
        <topology evidence="1">Multi-pass membrane protein</topology>
    </subcellularLocation>
</comment>
<dbReference type="InterPro" id="IPR023395">
    <property type="entry name" value="MCP_dom_sf"/>
</dbReference>
<keyword evidence="5" id="KW-0813">Transport</keyword>
<dbReference type="Pfam" id="PF00153">
    <property type="entry name" value="Mito_carr"/>
    <property type="match status" value="3"/>
</dbReference>
<evidence type="ECO:0000256" key="3">
    <source>
        <dbReference type="ARBA" id="ARBA00023136"/>
    </source>
</evidence>
<proteinExistence type="inferred from homology"/>
<dbReference type="PANTHER" id="PTHR46080:SF3">
    <property type="entry name" value="MITOCHONDRIAL SUBSTRATE CARRIER FAMILY PROTEIN"/>
    <property type="match status" value="1"/>
</dbReference>
<protein>
    <recommendedName>
        <fullName evidence="9">Solute carrier family 25 member 44</fullName>
    </recommendedName>
</protein>